<dbReference type="InterPro" id="IPR023631">
    <property type="entry name" value="Amidase_dom"/>
</dbReference>
<keyword evidence="5 41" id="KW-0378">Hydrolase</keyword>
<evidence type="ECO:0000256" key="33">
    <source>
        <dbReference type="ARBA" id="ARBA00052906"/>
    </source>
</evidence>
<comment type="catalytic activity">
    <reaction evidence="1">
        <text>(9Z)-octadecenamide + H2O = (9Z)-octadecenoate + NH4(+)</text>
        <dbReference type="Rhea" id="RHEA:26506"/>
        <dbReference type="ChEBI" id="CHEBI:15377"/>
        <dbReference type="ChEBI" id="CHEBI:28938"/>
        <dbReference type="ChEBI" id="CHEBI:30823"/>
        <dbReference type="ChEBI" id="CHEBI:116314"/>
        <dbReference type="EC" id="3.5.1.99"/>
    </reaction>
    <physiologicalReaction direction="left-to-right" evidence="1">
        <dbReference type="Rhea" id="RHEA:26507"/>
    </physiologicalReaction>
</comment>
<evidence type="ECO:0000256" key="17">
    <source>
        <dbReference type="ARBA" id="ARBA00051200"/>
    </source>
</evidence>
<evidence type="ECO:0000256" key="32">
    <source>
        <dbReference type="ARBA" id="ARBA00052857"/>
    </source>
</evidence>
<evidence type="ECO:0000256" key="38">
    <source>
        <dbReference type="PIRSR" id="PIRSR001221-1"/>
    </source>
</evidence>
<evidence type="ECO:0000256" key="19">
    <source>
        <dbReference type="ARBA" id="ARBA00051346"/>
    </source>
</evidence>
<evidence type="ECO:0000256" key="3">
    <source>
        <dbReference type="ARBA" id="ARBA00012112"/>
    </source>
</evidence>
<evidence type="ECO:0000256" key="2">
    <source>
        <dbReference type="ARBA" id="ARBA00009199"/>
    </source>
</evidence>
<dbReference type="InterPro" id="IPR020556">
    <property type="entry name" value="Amidase_CS"/>
</dbReference>
<evidence type="ECO:0000256" key="23">
    <source>
        <dbReference type="ARBA" id="ARBA00052289"/>
    </source>
</evidence>
<evidence type="ECO:0000259" key="40">
    <source>
        <dbReference type="Pfam" id="PF01425"/>
    </source>
</evidence>
<evidence type="ECO:0000256" key="36">
    <source>
        <dbReference type="ARBA" id="ARBA00077157"/>
    </source>
</evidence>
<keyword evidence="7" id="KW-0443">Lipid metabolism</keyword>
<feature type="binding site" evidence="39">
    <location>
        <position position="213"/>
    </location>
    <ligand>
        <name>substrate</name>
    </ligand>
</feature>
<name>A0A8T2M1E4_ASTMX</name>
<comment type="catalytic activity">
    <reaction evidence="28">
        <text>N-(15Z-tetracosenoyl)-taurine + H2O = (15Z)-tetracosenoate + taurine</text>
        <dbReference type="Rhea" id="RHEA:63160"/>
        <dbReference type="ChEBI" id="CHEBI:15377"/>
        <dbReference type="ChEBI" id="CHEBI:32392"/>
        <dbReference type="ChEBI" id="CHEBI:146198"/>
        <dbReference type="ChEBI" id="CHEBI:507393"/>
    </reaction>
    <physiologicalReaction direction="left-to-right" evidence="28">
        <dbReference type="Rhea" id="RHEA:63161"/>
    </physiologicalReaction>
</comment>
<comment type="similarity">
    <text evidence="2">Belongs to the amidase family.</text>
</comment>
<evidence type="ECO:0000256" key="28">
    <source>
        <dbReference type="ARBA" id="ARBA00052514"/>
    </source>
</evidence>
<evidence type="ECO:0000256" key="7">
    <source>
        <dbReference type="ARBA" id="ARBA00023098"/>
    </source>
</evidence>
<comment type="catalytic activity">
    <reaction evidence="8">
        <text>(9Z)-octadecenoate + glycine = N-(9Z-octadecenoyl)glycine + H2O</text>
        <dbReference type="Rhea" id="RHEA:51316"/>
        <dbReference type="ChEBI" id="CHEBI:15377"/>
        <dbReference type="ChEBI" id="CHEBI:30823"/>
        <dbReference type="ChEBI" id="CHEBI:57305"/>
        <dbReference type="ChEBI" id="CHEBI:133992"/>
    </reaction>
    <physiologicalReaction direction="right-to-left" evidence="8">
        <dbReference type="Rhea" id="RHEA:51318"/>
    </physiologicalReaction>
</comment>
<dbReference type="PANTHER" id="PTHR45847:SF6">
    <property type="entry name" value="FATTY ACID AMIDE HYDROLASE"/>
    <property type="match status" value="1"/>
</dbReference>
<evidence type="ECO:0000256" key="11">
    <source>
        <dbReference type="ARBA" id="ARBA00048606"/>
    </source>
</evidence>
<reference evidence="41 42" key="1">
    <citation type="submission" date="2021-07" db="EMBL/GenBank/DDBJ databases">
        <authorList>
            <person name="Imarazene B."/>
            <person name="Zahm M."/>
            <person name="Klopp C."/>
            <person name="Cabau C."/>
            <person name="Beille S."/>
            <person name="Jouanno E."/>
            <person name="Castinel A."/>
            <person name="Lluch J."/>
            <person name="Gil L."/>
            <person name="Kuchtly C."/>
            <person name="Lopez Roques C."/>
            <person name="Donnadieu C."/>
            <person name="Parrinello H."/>
            <person name="Journot L."/>
            <person name="Du K."/>
            <person name="Schartl M."/>
            <person name="Retaux S."/>
            <person name="Guiguen Y."/>
        </authorList>
    </citation>
    <scope>NUCLEOTIDE SEQUENCE [LARGE SCALE GENOMIC DNA]</scope>
    <source>
        <strain evidence="41">Pach_M1</strain>
        <tissue evidence="41">Testis</tissue>
    </source>
</reference>
<comment type="caution">
    <text evidence="41">The sequence shown here is derived from an EMBL/GenBank/DDBJ whole genome shotgun (WGS) entry which is preliminary data.</text>
</comment>
<dbReference type="InterPro" id="IPR052096">
    <property type="entry name" value="Endocannabinoid_amidase"/>
</dbReference>
<dbReference type="GO" id="GO:0004040">
    <property type="term" value="F:amidase activity"/>
    <property type="evidence" value="ECO:0007669"/>
    <property type="project" value="TreeGrafter"/>
</dbReference>
<dbReference type="Pfam" id="PF01425">
    <property type="entry name" value="Amidase"/>
    <property type="match status" value="1"/>
</dbReference>
<evidence type="ECO:0000256" key="5">
    <source>
        <dbReference type="ARBA" id="ARBA00022801"/>
    </source>
</evidence>
<feature type="active site" description="Charge relay system" evidence="38">
    <location>
        <position position="138"/>
    </location>
</feature>
<comment type="catalytic activity">
    <reaction evidence="24">
        <text>(9Z,12Z,15Z)-octadecatrienamide + H2O = (9Z,12Z,15Z)-octadecatrienoate + NH4(+)</text>
        <dbReference type="Rhea" id="RHEA:62976"/>
        <dbReference type="ChEBI" id="CHEBI:15377"/>
        <dbReference type="ChEBI" id="CHEBI:28938"/>
        <dbReference type="ChEBI" id="CHEBI:32387"/>
        <dbReference type="ChEBI" id="CHEBI:142684"/>
    </reaction>
    <physiologicalReaction direction="left-to-right" evidence="24">
        <dbReference type="Rhea" id="RHEA:62977"/>
    </physiologicalReaction>
</comment>
<dbReference type="OrthoDB" id="6428749at2759"/>
<comment type="catalytic activity">
    <reaction evidence="33">
        <text>(15Z)-tetracosenamide + H2O = (15Z)-tetracosenoate + NH4(+)</text>
        <dbReference type="Rhea" id="RHEA:63028"/>
        <dbReference type="ChEBI" id="CHEBI:15377"/>
        <dbReference type="ChEBI" id="CHEBI:28938"/>
        <dbReference type="ChEBI" id="CHEBI:32392"/>
        <dbReference type="ChEBI" id="CHEBI:146166"/>
    </reaction>
    <physiologicalReaction direction="left-to-right" evidence="33">
        <dbReference type="Rhea" id="RHEA:63029"/>
    </physiologicalReaction>
</comment>
<dbReference type="GO" id="GO:0017064">
    <property type="term" value="F:fatty acid amide hydrolase activity"/>
    <property type="evidence" value="ECO:0007669"/>
    <property type="project" value="UniProtKB-EC"/>
</dbReference>
<comment type="catalytic activity">
    <reaction evidence="17">
        <text>(5Z,8Z,11Z,14Z)-eicosatetraenamide + H2O = (5Z,8Z,11Z,14Z)-eicosatetraenoate + NH4(+)</text>
        <dbReference type="Rhea" id="RHEA:63016"/>
        <dbReference type="ChEBI" id="CHEBI:15377"/>
        <dbReference type="ChEBI" id="CHEBI:28938"/>
        <dbReference type="ChEBI" id="CHEBI:32395"/>
        <dbReference type="ChEBI" id="CHEBI:137830"/>
    </reaction>
    <physiologicalReaction direction="left-to-right" evidence="17">
        <dbReference type="Rhea" id="RHEA:63017"/>
    </physiologicalReaction>
</comment>
<evidence type="ECO:0000256" key="35">
    <source>
        <dbReference type="ARBA" id="ARBA00077111"/>
    </source>
</evidence>
<accession>A0A8T2M1E4</accession>
<dbReference type="EMBL" id="JAICCE010000005">
    <property type="protein sequence ID" value="KAG9277829.1"/>
    <property type="molecule type" value="Genomic_DNA"/>
</dbReference>
<feature type="binding site" evidence="39">
    <location>
        <position position="187"/>
    </location>
    <ligand>
        <name>substrate</name>
    </ligand>
</feature>
<evidence type="ECO:0000256" key="24">
    <source>
        <dbReference type="ARBA" id="ARBA00052337"/>
    </source>
</evidence>
<evidence type="ECO:0000256" key="21">
    <source>
        <dbReference type="ARBA" id="ARBA00051492"/>
    </source>
</evidence>
<comment type="catalytic activity">
    <reaction evidence="32">
        <text>(8Z,11Z,14Z)-eicosatrienamide + H2O = (8Z,11Z,14Z)-eicosatrienoate + NH4(+)</text>
        <dbReference type="Rhea" id="RHEA:62996"/>
        <dbReference type="ChEBI" id="CHEBI:15377"/>
        <dbReference type="ChEBI" id="CHEBI:28938"/>
        <dbReference type="ChEBI" id="CHEBI:71589"/>
        <dbReference type="ChEBI" id="CHEBI:146163"/>
    </reaction>
    <physiologicalReaction direction="left-to-right" evidence="32">
        <dbReference type="Rhea" id="RHEA:62997"/>
    </physiologicalReaction>
</comment>
<dbReference type="Gene3D" id="3.90.1300.10">
    <property type="entry name" value="Amidase signature (AS) domain"/>
    <property type="match status" value="1"/>
</dbReference>
<comment type="catalytic activity">
    <reaction evidence="19">
        <text>N-(9Z-hexadecenoyl) ethanolamine + H2O = (9Z)-hexadecenoate + ethanolamine</text>
        <dbReference type="Rhea" id="RHEA:35563"/>
        <dbReference type="ChEBI" id="CHEBI:15377"/>
        <dbReference type="ChEBI" id="CHEBI:32372"/>
        <dbReference type="ChEBI" id="CHEBI:57603"/>
        <dbReference type="ChEBI" id="CHEBI:71465"/>
    </reaction>
    <physiologicalReaction direction="left-to-right" evidence="19">
        <dbReference type="Rhea" id="RHEA:35564"/>
    </physiologicalReaction>
</comment>
<dbReference type="AlphaFoldDB" id="A0A8T2M1E4"/>
<comment type="catalytic activity">
    <reaction evidence="14">
        <text>1-O-methyl-(5Z,8Z,11Z,14Z)-eicosatetraenoate + H2O = methanol + (5Z,8Z,11Z,14Z)-eicosatetraenoate + H(+)</text>
        <dbReference type="Rhea" id="RHEA:63052"/>
        <dbReference type="ChEBI" id="CHEBI:15377"/>
        <dbReference type="ChEBI" id="CHEBI:15378"/>
        <dbReference type="ChEBI" id="CHEBI:17790"/>
        <dbReference type="ChEBI" id="CHEBI:32395"/>
        <dbReference type="ChEBI" id="CHEBI:78033"/>
    </reaction>
    <physiologicalReaction direction="left-to-right" evidence="14">
        <dbReference type="Rhea" id="RHEA:63053"/>
    </physiologicalReaction>
</comment>
<dbReference type="SUPFAM" id="SSF75304">
    <property type="entry name" value="Amidase signature (AS) enzymes"/>
    <property type="match status" value="1"/>
</dbReference>
<comment type="catalytic activity">
    <reaction evidence="13">
        <text>(11Z,14Z)-eicosadienamide + H2O = (11Z,14Z)-eicosadienoate + NH4(+)</text>
        <dbReference type="Rhea" id="RHEA:63004"/>
        <dbReference type="ChEBI" id="CHEBI:15377"/>
        <dbReference type="ChEBI" id="CHEBI:28938"/>
        <dbReference type="ChEBI" id="CHEBI:77220"/>
        <dbReference type="ChEBI" id="CHEBI:146165"/>
    </reaction>
    <physiologicalReaction direction="left-to-right" evidence="13">
        <dbReference type="Rhea" id="RHEA:63005"/>
    </physiologicalReaction>
</comment>
<comment type="catalytic activity">
    <reaction evidence="22">
        <text>N-docosanoyl-taurine + H2O = docosanoate + taurine</text>
        <dbReference type="Rhea" id="RHEA:63156"/>
        <dbReference type="ChEBI" id="CHEBI:15377"/>
        <dbReference type="ChEBI" id="CHEBI:23858"/>
        <dbReference type="ChEBI" id="CHEBI:146196"/>
        <dbReference type="ChEBI" id="CHEBI:507393"/>
    </reaction>
    <physiologicalReaction direction="left-to-right" evidence="22">
        <dbReference type="Rhea" id="RHEA:63157"/>
    </physiologicalReaction>
</comment>
<proteinExistence type="inferred from homology"/>
<comment type="catalytic activity">
    <reaction evidence="20">
        <text>N-octadecanoyl ethanolamine + H2O = octadecanoate + ethanolamine</text>
        <dbReference type="Rhea" id="RHEA:63124"/>
        <dbReference type="ChEBI" id="CHEBI:15377"/>
        <dbReference type="ChEBI" id="CHEBI:25629"/>
        <dbReference type="ChEBI" id="CHEBI:57603"/>
        <dbReference type="ChEBI" id="CHEBI:85299"/>
    </reaction>
    <physiologicalReaction direction="left-to-right" evidence="20">
        <dbReference type="Rhea" id="RHEA:63125"/>
    </physiologicalReaction>
</comment>
<evidence type="ECO:0000256" key="31">
    <source>
        <dbReference type="ARBA" id="ARBA00052818"/>
    </source>
</evidence>
<comment type="catalytic activity">
    <reaction evidence="31">
        <text>(11Z,14Z,17Z)-eicosatrienamide + H2O = (11Z,14Z,17Z)-eicosatrienoate + NH4(+)</text>
        <dbReference type="Rhea" id="RHEA:63000"/>
        <dbReference type="ChEBI" id="CHEBI:15377"/>
        <dbReference type="ChEBI" id="CHEBI:28938"/>
        <dbReference type="ChEBI" id="CHEBI:77223"/>
        <dbReference type="ChEBI" id="CHEBI:146164"/>
    </reaction>
    <physiologicalReaction direction="left-to-right" evidence="31">
        <dbReference type="Rhea" id="RHEA:63001"/>
    </physiologicalReaction>
</comment>
<evidence type="ECO:0000256" key="22">
    <source>
        <dbReference type="ARBA" id="ARBA00051914"/>
    </source>
</evidence>
<evidence type="ECO:0000256" key="8">
    <source>
        <dbReference type="ARBA" id="ARBA00047450"/>
    </source>
</evidence>
<feature type="domain" description="Amidase" evidence="40">
    <location>
        <begin position="90"/>
        <end position="559"/>
    </location>
</feature>
<dbReference type="Proteomes" id="UP000752171">
    <property type="component" value="Unassembled WGS sequence"/>
</dbReference>
<organism evidence="41 42">
    <name type="scientific">Astyanax mexicanus</name>
    <name type="common">Blind cave fish</name>
    <name type="synonym">Astyanax fasciatus mexicanus</name>
    <dbReference type="NCBI Taxonomy" id="7994"/>
    <lineage>
        <taxon>Eukaryota</taxon>
        <taxon>Metazoa</taxon>
        <taxon>Chordata</taxon>
        <taxon>Craniata</taxon>
        <taxon>Vertebrata</taxon>
        <taxon>Euteleostomi</taxon>
        <taxon>Actinopterygii</taxon>
        <taxon>Neopterygii</taxon>
        <taxon>Teleostei</taxon>
        <taxon>Ostariophysi</taxon>
        <taxon>Characiformes</taxon>
        <taxon>Characoidei</taxon>
        <taxon>Acestrorhamphidae</taxon>
        <taxon>Acestrorhamphinae</taxon>
        <taxon>Astyanax</taxon>
    </lineage>
</organism>
<comment type="catalytic activity">
    <reaction evidence="26">
        <text>N-docosanoyl-ethanolamine + H2O = docosanoate + ethanolamine</text>
        <dbReference type="Rhea" id="RHEA:63128"/>
        <dbReference type="ChEBI" id="CHEBI:15377"/>
        <dbReference type="ChEBI" id="CHEBI:23858"/>
        <dbReference type="ChEBI" id="CHEBI:57603"/>
        <dbReference type="ChEBI" id="CHEBI:146186"/>
    </reaction>
    <physiologicalReaction direction="left-to-right" evidence="26">
        <dbReference type="Rhea" id="RHEA:63129"/>
    </physiologicalReaction>
</comment>
<comment type="catalytic activity">
    <reaction evidence="12">
        <text>N-(5Z,8Z,11Z,14Z-eicosatetraenoyl)-L-serine + H2O = (5Z,8Z,11Z,14Z)-eicosatetraenoate + L-serine</text>
        <dbReference type="Rhea" id="RHEA:64116"/>
        <dbReference type="ChEBI" id="CHEBI:15377"/>
        <dbReference type="ChEBI" id="CHEBI:32395"/>
        <dbReference type="ChEBI" id="CHEBI:33384"/>
        <dbReference type="ChEBI" id="CHEBI:149697"/>
    </reaction>
    <physiologicalReaction direction="left-to-right" evidence="12">
        <dbReference type="Rhea" id="RHEA:64117"/>
    </physiologicalReaction>
</comment>
<keyword evidence="4" id="KW-0597">Phosphoprotein</keyword>
<evidence type="ECO:0000256" key="25">
    <source>
        <dbReference type="ARBA" id="ARBA00052426"/>
    </source>
</evidence>
<evidence type="ECO:0000256" key="26">
    <source>
        <dbReference type="ARBA" id="ARBA00052458"/>
    </source>
</evidence>
<evidence type="ECO:0000256" key="34">
    <source>
        <dbReference type="ARBA" id="ARBA00073178"/>
    </source>
</evidence>
<evidence type="ECO:0000256" key="18">
    <source>
        <dbReference type="ARBA" id="ARBA00051311"/>
    </source>
</evidence>
<feature type="active site" description="Charge relay system" evidence="38">
    <location>
        <position position="213"/>
    </location>
</feature>
<comment type="catalytic activity">
    <reaction evidence="30">
        <text>N-(5Z,8Z,11Z,14Z)-eicosatetraenoyl-glycine + H2O = (5Z,8Z,11Z,14Z)-eicosatetraenoate + glycine</text>
        <dbReference type="Rhea" id="RHEA:64108"/>
        <dbReference type="ChEBI" id="CHEBI:15377"/>
        <dbReference type="ChEBI" id="CHEBI:32395"/>
        <dbReference type="ChEBI" id="CHEBI:57305"/>
        <dbReference type="ChEBI" id="CHEBI:59002"/>
    </reaction>
    <physiologicalReaction direction="left-to-right" evidence="30">
        <dbReference type="Rhea" id="RHEA:64109"/>
    </physiologicalReaction>
</comment>
<comment type="catalytic activity">
    <reaction evidence="21">
        <text>N-tetracosanoyl-taurine + H2O = tetracosanoate + taurine</text>
        <dbReference type="Rhea" id="RHEA:63140"/>
        <dbReference type="ChEBI" id="CHEBI:15377"/>
        <dbReference type="ChEBI" id="CHEBI:31014"/>
        <dbReference type="ChEBI" id="CHEBI:132049"/>
        <dbReference type="ChEBI" id="CHEBI:507393"/>
    </reaction>
    <physiologicalReaction direction="left-to-right" evidence="21">
        <dbReference type="Rhea" id="RHEA:63141"/>
    </physiologicalReaction>
</comment>
<evidence type="ECO:0000256" key="37">
    <source>
        <dbReference type="ARBA" id="ARBA00077216"/>
    </source>
</evidence>
<evidence type="ECO:0000313" key="41">
    <source>
        <dbReference type="EMBL" id="KAG9277829.1"/>
    </source>
</evidence>
<evidence type="ECO:0000256" key="27">
    <source>
        <dbReference type="ARBA" id="ARBA00052512"/>
    </source>
</evidence>
<evidence type="ECO:0000256" key="10">
    <source>
        <dbReference type="ARBA" id="ARBA00048052"/>
    </source>
</evidence>
<dbReference type="PIRSF" id="PIRSF001221">
    <property type="entry name" value="Amidase_fungi"/>
    <property type="match status" value="1"/>
</dbReference>
<sequence>MDLQWAPVVYTAVCGVGATVLLVKWVRHHQVQKKIQRARSRRDAGFSQARRAVQDFKEKNPGLDLNPIMGLSLDQLTKEIKAGSLKPAAVLHAYMYKALELGKTLNCNTGVLMESLTQLSEIESHKDGLLYGIPISIKENIGYKGHDSTCGLLCKLDDPELLDSVVVTVLKKQGAIPFIKTNVPQGLLNYECSNPIYGMAVNPRNLKKTCGGSSGGEGSLIGGGGSILGLGTDIGGSIRIPASFCGICGLKPTSNRISMRGVSSSVKGIKSVHSSIGPMGRDVESLALCMKALLCKDMFSLDPTVPPIPFNQQVYESSDPLRIGYYENDGFLQPSPSMARALRETTKLLEQAGHTLVPFKPPEIYNAMNDYITKGALADGGGTLLKMLKGGPVDPCLQPQILPYSLPNFVKKFLSIVLRPIYPRIAKAMDATRGFKSIEELWKHHFDIENYIHEVMTQWNALELDALLCPALGPAYNFYFCGKLNSALSYTAMYNLLNFPAGVVPVSTVTAADEAQLNDYKGNFGDICDKLFVKAVRGGEGLPVAVQCVSLPWQEEMCLRLMREVEKVHANKKLSSSTH</sequence>
<comment type="catalytic activity">
    <reaction evidence="23">
        <text>N-(9Z-octadecenoyl)-taurine + H2O = taurine + (9Z)-octadecenoate</text>
        <dbReference type="Rhea" id="RHEA:63148"/>
        <dbReference type="ChEBI" id="CHEBI:15377"/>
        <dbReference type="ChEBI" id="CHEBI:30823"/>
        <dbReference type="ChEBI" id="CHEBI:146191"/>
        <dbReference type="ChEBI" id="CHEBI:507393"/>
    </reaction>
    <physiologicalReaction direction="left-to-right" evidence="23">
        <dbReference type="Rhea" id="RHEA:63149"/>
    </physiologicalReaction>
</comment>
<dbReference type="InterPro" id="IPR036928">
    <property type="entry name" value="AS_sf"/>
</dbReference>
<evidence type="ECO:0000256" key="12">
    <source>
        <dbReference type="ARBA" id="ARBA00050294"/>
    </source>
</evidence>
<evidence type="ECO:0000256" key="1">
    <source>
        <dbReference type="ARBA" id="ARBA00000208"/>
    </source>
</evidence>
<feature type="active site" description="Acyl-ester intermediate" evidence="38">
    <location>
        <position position="237"/>
    </location>
</feature>
<evidence type="ECO:0000256" key="20">
    <source>
        <dbReference type="ARBA" id="ARBA00051454"/>
    </source>
</evidence>
<comment type="catalytic activity">
    <reaction evidence="10">
        <text>N-(9Z-octadecenoyl) ethanolamine + H2O = ethanolamine + (9Z)-octadecenoate</text>
        <dbReference type="Rhea" id="RHEA:45060"/>
        <dbReference type="ChEBI" id="CHEBI:15377"/>
        <dbReference type="ChEBI" id="CHEBI:30823"/>
        <dbReference type="ChEBI" id="CHEBI:57603"/>
        <dbReference type="ChEBI" id="CHEBI:71466"/>
    </reaction>
    <physiologicalReaction direction="left-to-right" evidence="10">
        <dbReference type="Rhea" id="RHEA:45061"/>
    </physiologicalReaction>
</comment>
<comment type="catalytic activity">
    <reaction evidence="15">
        <text>tetradecamide + H2O = tetradecanoate + NH4(+)</text>
        <dbReference type="Rhea" id="RHEA:62992"/>
        <dbReference type="ChEBI" id="CHEBI:15377"/>
        <dbReference type="ChEBI" id="CHEBI:28938"/>
        <dbReference type="ChEBI" id="CHEBI:30807"/>
        <dbReference type="ChEBI" id="CHEBI:137125"/>
    </reaction>
    <physiologicalReaction direction="left-to-right" evidence="15">
        <dbReference type="Rhea" id="RHEA:62993"/>
    </physiologicalReaction>
</comment>
<evidence type="ECO:0000313" key="42">
    <source>
        <dbReference type="Proteomes" id="UP000752171"/>
    </source>
</evidence>
<gene>
    <name evidence="41" type="primary">FAAH</name>
    <name evidence="41" type="ORF">AMEX_G7875</name>
</gene>
<evidence type="ECO:0000256" key="6">
    <source>
        <dbReference type="ARBA" id="ARBA00022963"/>
    </source>
</evidence>
<comment type="catalytic activity">
    <reaction evidence="29">
        <text>N-tricosanoyl-taurine + H2O = tricosanoate + taurine</text>
        <dbReference type="Rhea" id="RHEA:63164"/>
        <dbReference type="ChEBI" id="CHEBI:15377"/>
        <dbReference type="ChEBI" id="CHEBI:79007"/>
        <dbReference type="ChEBI" id="CHEBI:146197"/>
        <dbReference type="ChEBI" id="CHEBI:507393"/>
    </reaction>
    <physiologicalReaction direction="left-to-right" evidence="29">
        <dbReference type="Rhea" id="RHEA:63165"/>
    </physiologicalReaction>
</comment>
<evidence type="ECO:0000256" key="39">
    <source>
        <dbReference type="PIRSR" id="PIRSR001221-2"/>
    </source>
</evidence>
<evidence type="ECO:0000256" key="15">
    <source>
        <dbReference type="ARBA" id="ARBA00050766"/>
    </source>
</evidence>
<keyword evidence="6" id="KW-0442">Lipid degradation</keyword>
<evidence type="ECO:0000256" key="14">
    <source>
        <dbReference type="ARBA" id="ARBA00050481"/>
    </source>
</evidence>
<evidence type="ECO:0000256" key="13">
    <source>
        <dbReference type="ARBA" id="ARBA00050403"/>
    </source>
</evidence>
<dbReference type="EC" id="3.5.1.99" evidence="3"/>
<dbReference type="GO" id="GO:0009062">
    <property type="term" value="P:fatty acid catabolic process"/>
    <property type="evidence" value="ECO:0007669"/>
    <property type="project" value="TreeGrafter"/>
</dbReference>
<evidence type="ECO:0000256" key="30">
    <source>
        <dbReference type="ARBA" id="ARBA00052709"/>
    </source>
</evidence>
<comment type="catalytic activity">
    <reaction evidence="16">
        <text>N-(15Z-tetracosenoyl)-ethanolamine + H2O = (15Z)-tetracosenoate + ethanolamine</text>
        <dbReference type="Rhea" id="RHEA:63144"/>
        <dbReference type="ChEBI" id="CHEBI:15377"/>
        <dbReference type="ChEBI" id="CHEBI:32392"/>
        <dbReference type="ChEBI" id="CHEBI:57603"/>
        <dbReference type="ChEBI" id="CHEBI:146187"/>
    </reaction>
    <physiologicalReaction direction="left-to-right" evidence="16">
        <dbReference type="Rhea" id="RHEA:63145"/>
    </physiologicalReaction>
</comment>
<comment type="catalytic activity">
    <reaction evidence="27">
        <text>(6Z)-octadecenamide + H2O = (6Z)-octadecenoate + NH4(+)</text>
        <dbReference type="Rhea" id="RHEA:63008"/>
        <dbReference type="ChEBI" id="CHEBI:15377"/>
        <dbReference type="ChEBI" id="CHEBI:28938"/>
        <dbReference type="ChEBI" id="CHEBI:32375"/>
        <dbReference type="ChEBI" id="CHEBI:146168"/>
    </reaction>
    <physiologicalReaction direction="left-to-right" evidence="27">
        <dbReference type="Rhea" id="RHEA:63009"/>
    </physiologicalReaction>
</comment>
<evidence type="ECO:0000256" key="4">
    <source>
        <dbReference type="ARBA" id="ARBA00022553"/>
    </source>
</evidence>
<evidence type="ECO:0000256" key="16">
    <source>
        <dbReference type="ARBA" id="ARBA00050992"/>
    </source>
</evidence>
<comment type="catalytic activity">
    <reaction evidence="18">
        <text>(11Z)-eicosenamide + H2O = (11Z)-eicosenoate + NH4(+)</text>
        <dbReference type="Rhea" id="RHEA:63120"/>
        <dbReference type="ChEBI" id="CHEBI:15377"/>
        <dbReference type="ChEBI" id="CHEBI:28938"/>
        <dbReference type="ChEBI" id="CHEBI:32426"/>
        <dbReference type="ChEBI" id="CHEBI:146167"/>
    </reaction>
    <physiologicalReaction direction="left-to-right" evidence="18">
        <dbReference type="Rhea" id="RHEA:63121"/>
    </physiologicalReaction>
</comment>
<dbReference type="PROSITE" id="PS00571">
    <property type="entry name" value="AMIDASES"/>
    <property type="match status" value="1"/>
</dbReference>
<feature type="binding site" evidence="39">
    <location>
        <begin position="234"/>
        <end position="237"/>
    </location>
    <ligand>
        <name>substrate</name>
    </ligand>
</feature>
<dbReference type="FunFam" id="3.90.1300.10:FF:000001">
    <property type="entry name" value="Fatty-acid amide hydrolase 1"/>
    <property type="match status" value="1"/>
</dbReference>
<comment type="catalytic activity">
    <reaction evidence="11">
        <text>N-(5Z,8Z,11Z,14Z-eicosatetraenoyl)-ethanolamine + H2O = ethanolamine + (5Z,8Z,11Z,14Z)-eicosatetraenoate</text>
        <dbReference type="Rhea" id="RHEA:26136"/>
        <dbReference type="ChEBI" id="CHEBI:2700"/>
        <dbReference type="ChEBI" id="CHEBI:15377"/>
        <dbReference type="ChEBI" id="CHEBI:32395"/>
        <dbReference type="ChEBI" id="CHEBI:57603"/>
        <dbReference type="EC" id="3.5.1.99"/>
    </reaction>
    <physiologicalReaction direction="left-to-right" evidence="11">
        <dbReference type="Rhea" id="RHEA:26137"/>
    </physiologicalReaction>
</comment>
<comment type="catalytic activity">
    <reaction evidence="25">
        <text>(9Z,12Z)-octadecadienamide + H2O = (9Z,12Z)-octadecadienoate + NH4(+)</text>
        <dbReference type="Rhea" id="RHEA:63020"/>
        <dbReference type="ChEBI" id="CHEBI:15377"/>
        <dbReference type="ChEBI" id="CHEBI:28938"/>
        <dbReference type="ChEBI" id="CHEBI:30245"/>
        <dbReference type="ChEBI" id="CHEBI:82984"/>
    </reaction>
    <physiologicalReaction direction="left-to-right" evidence="25">
        <dbReference type="Rhea" id="RHEA:63021"/>
    </physiologicalReaction>
</comment>
<comment type="catalytic activity">
    <reaction evidence="9">
        <text>2-(5Z,8Z,11Z,14Z-eicosatetraenoyl)-glycerol + H2O = glycerol + (5Z,8Z,11Z,14Z)-eicosatetraenoate + H(+)</text>
        <dbReference type="Rhea" id="RHEA:26132"/>
        <dbReference type="ChEBI" id="CHEBI:15377"/>
        <dbReference type="ChEBI" id="CHEBI:15378"/>
        <dbReference type="ChEBI" id="CHEBI:17754"/>
        <dbReference type="ChEBI" id="CHEBI:32395"/>
        <dbReference type="ChEBI" id="CHEBI:52392"/>
    </reaction>
    <physiologicalReaction direction="left-to-right" evidence="9">
        <dbReference type="Rhea" id="RHEA:26133"/>
    </physiologicalReaction>
</comment>
<protein>
    <recommendedName>
        <fullName evidence="34">Fatty-acid amide hydrolase 1</fullName>
        <ecNumber evidence="3">3.5.1.99</ecNumber>
    </recommendedName>
    <alternativeName>
        <fullName evidence="37">Anandamide amidohydrolase 1</fullName>
    </alternativeName>
    <alternativeName>
        <fullName evidence="35">Fatty acid ester hydrolase</fullName>
    </alternativeName>
    <alternativeName>
        <fullName evidence="36">Oleamide hydrolase 1</fullName>
    </alternativeName>
</protein>
<evidence type="ECO:0000256" key="29">
    <source>
        <dbReference type="ARBA" id="ARBA00052634"/>
    </source>
</evidence>
<evidence type="ECO:0000256" key="9">
    <source>
        <dbReference type="ARBA" id="ARBA00047476"/>
    </source>
</evidence>
<dbReference type="PANTHER" id="PTHR45847">
    <property type="entry name" value="FATTY ACID AMIDE HYDROLASE"/>
    <property type="match status" value="1"/>
</dbReference>